<evidence type="ECO:0000259" key="3">
    <source>
        <dbReference type="PROSITE" id="PS50113"/>
    </source>
</evidence>
<dbReference type="InterPro" id="IPR000160">
    <property type="entry name" value="GGDEF_dom"/>
</dbReference>
<dbReference type="CDD" id="cd00130">
    <property type="entry name" value="PAS"/>
    <property type="match status" value="2"/>
</dbReference>
<evidence type="ECO:0000313" key="6">
    <source>
        <dbReference type="EMBL" id="CCO07442.1"/>
    </source>
</evidence>
<dbReference type="RefSeq" id="WP_008410313.1">
    <property type="nucleotide sequence ID" value="NZ_CAOS01000003.1"/>
</dbReference>
<feature type="domain" description="PAS" evidence="2">
    <location>
        <begin position="183"/>
        <end position="230"/>
    </location>
</feature>
<keyword evidence="1" id="KW-0175">Coiled coil</keyword>
<dbReference type="SUPFAM" id="SSF55785">
    <property type="entry name" value="PYP-like sensor domain (PAS domain)"/>
    <property type="match status" value="2"/>
</dbReference>
<dbReference type="InterPro" id="IPR000014">
    <property type="entry name" value="PAS"/>
</dbReference>
<dbReference type="Pfam" id="PF00990">
    <property type="entry name" value="GGDEF"/>
    <property type="match status" value="1"/>
</dbReference>
<dbReference type="Gene3D" id="3.20.20.450">
    <property type="entry name" value="EAL domain"/>
    <property type="match status" value="1"/>
</dbReference>
<dbReference type="Pfam" id="PF08448">
    <property type="entry name" value="PAS_4"/>
    <property type="match status" value="1"/>
</dbReference>
<dbReference type="PROSITE" id="PS50113">
    <property type="entry name" value="PAC"/>
    <property type="match status" value="1"/>
</dbReference>
<evidence type="ECO:0000259" key="2">
    <source>
        <dbReference type="PROSITE" id="PS50112"/>
    </source>
</evidence>
<dbReference type="Gene3D" id="3.30.450.20">
    <property type="entry name" value="PAS domain"/>
    <property type="match status" value="2"/>
</dbReference>
<dbReference type="InterPro" id="IPR029787">
    <property type="entry name" value="Nucleotide_cyclase"/>
</dbReference>
<sequence length="913" mass="103605">MKLPCFLRALVNRFKKFAQPVKPKYGKNELKDYIDNLITLNAKVAPDGTLLLVNETAASYLHKRPDELVGQKIWDTPWWNYDPQVIRQLQHAVQRAASGQTVYYEAKNLIGQDKYIYIDFTLNPVLNENNEILYLVAEGRDITERKLMEQDLMSANQELVAINEELVAIEEELRNSNEEIYRAHQKLYHILETITDAFIALNHNWEINYVNSEAEKLLSIKKAEVIGSNLWQLFPQLVDTFFYKRLHRVQAEQVNAHFDFYYLPGAKWFNIHAYPSPDGIFIYFHDVTPYKQAQEKLYQQNQYLTSLHETALALMNRLDPDELLAAIAARAASLLGTEHGWIYLANTDRSAIVLRLGIGIYKKYTGFRLQTGEGLSGKVWQTGKPLIVDDYSTWPGRSLKFDCPDVRGAVAVPLKTGQEVIGVIGIGFVEKTKKMRTEHLNLLTGFAQLASIALDNARLYNAAQQELAERRRMEEILLHMAYHDALTDLPNRSLFNDRLAVAIAQAARHKKMLAVIFLDLDYFKVVNDTLGHDMGDLLLKGIAHRLTSLLRQGDTIARIGGDEFTILLNDINRPADASRVAQKIIDNLQEPWVIGNHEFHITTSIGIAIYPTDGRDVETLVKNADAAMYHAKEAGRNNFQFYTPAMNDKSLQRLELENNLRRALERDEFVVYYQPQVEIATGKIIGAEALVRWQHPHLGMIPPGQFIPVAEDTGLIIAIGEKVLRMACTQNKAWQDGGLPPIRVAVNLSPRQFLQQNFVDKVAQILKDTGMSPRWLELEITESLAMKDVELTEKTLLELRRMGITIAIDDFGTGYSSLSYLKRLPIDTIKIDRSFVWDLSTDPDDTSIVSTIIILAHNLKMKVVAEGVETQEQLNILRQQHCDGLQGYLFSGPLPPDELARLLAGDTGINITH</sequence>
<dbReference type="STRING" id="1121428.DESHY_110386"/>
<dbReference type="OrthoDB" id="9762141at2"/>
<feature type="domain" description="EAL" evidence="4">
    <location>
        <begin position="653"/>
        <end position="907"/>
    </location>
</feature>
<dbReference type="SMART" id="SM00267">
    <property type="entry name" value="GGDEF"/>
    <property type="match status" value="1"/>
</dbReference>
<protein>
    <submittedName>
        <fullName evidence="6">Diguanylate cyclase/phosphodiesterase with PAS/PAC and GAF sensor(S)</fullName>
    </submittedName>
</protein>
<dbReference type="InterPro" id="IPR035919">
    <property type="entry name" value="EAL_sf"/>
</dbReference>
<dbReference type="SUPFAM" id="SSF141868">
    <property type="entry name" value="EAL domain-like"/>
    <property type="match status" value="1"/>
</dbReference>
<dbReference type="InterPro" id="IPR029016">
    <property type="entry name" value="GAF-like_dom_sf"/>
</dbReference>
<evidence type="ECO:0000256" key="1">
    <source>
        <dbReference type="SAM" id="Coils"/>
    </source>
</evidence>
<dbReference type="Gene3D" id="3.30.70.270">
    <property type="match status" value="1"/>
</dbReference>
<dbReference type="InterPro" id="IPR000700">
    <property type="entry name" value="PAS-assoc_C"/>
</dbReference>
<dbReference type="Gene3D" id="3.30.450.40">
    <property type="match status" value="1"/>
</dbReference>
<dbReference type="PROSITE" id="PS50112">
    <property type="entry name" value="PAS"/>
    <property type="match status" value="1"/>
</dbReference>
<dbReference type="SMART" id="SM00052">
    <property type="entry name" value="EAL"/>
    <property type="match status" value="1"/>
</dbReference>
<dbReference type="SMART" id="SM00065">
    <property type="entry name" value="GAF"/>
    <property type="match status" value="1"/>
</dbReference>
<dbReference type="FunFam" id="3.20.20.450:FF:000001">
    <property type="entry name" value="Cyclic di-GMP phosphodiesterase yahA"/>
    <property type="match status" value="1"/>
</dbReference>
<dbReference type="SUPFAM" id="SSF55781">
    <property type="entry name" value="GAF domain-like"/>
    <property type="match status" value="1"/>
</dbReference>
<dbReference type="Proteomes" id="UP000009315">
    <property type="component" value="Unassembled WGS sequence"/>
</dbReference>
<dbReference type="EMBL" id="CAOS01000003">
    <property type="protein sequence ID" value="CCO07442.1"/>
    <property type="molecule type" value="Genomic_DNA"/>
</dbReference>
<dbReference type="InterPro" id="IPR003018">
    <property type="entry name" value="GAF"/>
</dbReference>
<reference evidence="6 7" key="1">
    <citation type="journal article" date="2013" name="Genome Announc.">
        <title>Genome Sequence of the Sulfate-Reducing Bacterium Desulfotomaculum hydrothermale Lam5(T).</title>
        <authorList>
            <person name="Amin O."/>
            <person name="Fardeau M.L."/>
            <person name="Valette O."/>
            <person name="Hirschler-Rea A."/>
            <person name="Barbe V."/>
            <person name="Medigue C."/>
            <person name="Vacherie B."/>
            <person name="Ollivier B."/>
            <person name="Bertin P.N."/>
            <person name="Dolla A."/>
        </authorList>
    </citation>
    <scope>NUCLEOTIDE SEQUENCE [LARGE SCALE GENOMIC DNA]</scope>
    <source>
        <strain evidence="7">Lam5 / DSM 18033</strain>
    </source>
</reference>
<dbReference type="PANTHER" id="PTHR44757:SF2">
    <property type="entry name" value="BIOFILM ARCHITECTURE MAINTENANCE PROTEIN MBAA"/>
    <property type="match status" value="1"/>
</dbReference>
<proteinExistence type="predicted"/>
<dbReference type="FunFam" id="3.30.70.270:FF:000001">
    <property type="entry name" value="Diguanylate cyclase domain protein"/>
    <property type="match status" value="1"/>
</dbReference>
<feature type="domain" description="PAC" evidence="3">
    <location>
        <begin position="100"/>
        <end position="154"/>
    </location>
</feature>
<dbReference type="SUPFAM" id="SSF55073">
    <property type="entry name" value="Nucleotide cyclase"/>
    <property type="match status" value="1"/>
</dbReference>
<dbReference type="Pfam" id="PF13185">
    <property type="entry name" value="GAF_2"/>
    <property type="match status" value="1"/>
</dbReference>
<evidence type="ECO:0000259" key="4">
    <source>
        <dbReference type="PROSITE" id="PS50883"/>
    </source>
</evidence>
<dbReference type="InterPro" id="IPR052155">
    <property type="entry name" value="Biofilm_reg_signaling"/>
</dbReference>
<dbReference type="InterPro" id="IPR001633">
    <property type="entry name" value="EAL_dom"/>
</dbReference>
<name>K8DXN2_9FIRM</name>
<dbReference type="NCBIfam" id="TIGR00229">
    <property type="entry name" value="sensory_box"/>
    <property type="match status" value="2"/>
</dbReference>
<dbReference type="InterPro" id="IPR001610">
    <property type="entry name" value="PAC"/>
</dbReference>
<comment type="caution">
    <text evidence="6">The sequence shown here is derived from an EMBL/GenBank/DDBJ whole genome shotgun (WGS) entry which is preliminary data.</text>
</comment>
<dbReference type="PROSITE" id="PS50887">
    <property type="entry name" value="GGDEF"/>
    <property type="match status" value="1"/>
</dbReference>
<evidence type="ECO:0000313" key="7">
    <source>
        <dbReference type="Proteomes" id="UP000009315"/>
    </source>
</evidence>
<dbReference type="eggNOG" id="COG5001">
    <property type="taxonomic scope" value="Bacteria"/>
</dbReference>
<dbReference type="SMART" id="SM00086">
    <property type="entry name" value="PAC"/>
    <property type="match status" value="1"/>
</dbReference>
<dbReference type="NCBIfam" id="TIGR00254">
    <property type="entry name" value="GGDEF"/>
    <property type="match status" value="1"/>
</dbReference>
<feature type="domain" description="GGDEF" evidence="5">
    <location>
        <begin position="511"/>
        <end position="644"/>
    </location>
</feature>
<dbReference type="Pfam" id="PF00989">
    <property type="entry name" value="PAS"/>
    <property type="match status" value="1"/>
</dbReference>
<dbReference type="PROSITE" id="PS50883">
    <property type="entry name" value="EAL"/>
    <property type="match status" value="1"/>
</dbReference>
<dbReference type="InterPro" id="IPR035965">
    <property type="entry name" value="PAS-like_dom_sf"/>
</dbReference>
<dbReference type="InterPro" id="IPR013767">
    <property type="entry name" value="PAS_fold"/>
</dbReference>
<dbReference type="Pfam" id="PF00563">
    <property type="entry name" value="EAL"/>
    <property type="match status" value="1"/>
</dbReference>
<organism evidence="6 7">
    <name type="scientific">Desulforamulus hydrothermalis Lam5 = DSM 18033</name>
    <dbReference type="NCBI Taxonomy" id="1121428"/>
    <lineage>
        <taxon>Bacteria</taxon>
        <taxon>Bacillati</taxon>
        <taxon>Bacillota</taxon>
        <taxon>Clostridia</taxon>
        <taxon>Eubacteriales</taxon>
        <taxon>Peptococcaceae</taxon>
        <taxon>Desulforamulus</taxon>
    </lineage>
</organism>
<dbReference type="AlphaFoldDB" id="K8DXN2"/>
<dbReference type="InterPro" id="IPR043128">
    <property type="entry name" value="Rev_trsase/Diguanyl_cyclase"/>
</dbReference>
<evidence type="ECO:0000259" key="5">
    <source>
        <dbReference type="PROSITE" id="PS50887"/>
    </source>
</evidence>
<dbReference type="GO" id="GO:0006355">
    <property type="term" value="P:regulation of DNA-templated transcription"/>
    <property type="evidence" value="ECO:0007669"/>
    <property type="project" value="InterPro"/>
</dbReference>
<dbReference type="CDD" id="cd01948">
    <property type="entry name" value="EAL"/>
    <property type="match status" value="1"/>
</dbReference>
<keyword evidence="7" id="KW-1185">Reference proteome</keyword>
<dbReference type="CDD" id="cd01949">
    <property type="entry name" value="GGDEF"/>
    <property type="match status" value="1"/>
</dbReference>
<dbReference type="InterPro" id="IPR013656">
    <property type="entry name" value="PAS_4"/>
</dbReference>
<dbReference type="SMART" id="SM00091">
    <property type="entry name" value="PAS"/>
    <property type="match status" value="2"/>
</dbReference>
<feature type="coiled-coil region" evidence="1">
    <location>
        <begin position="145"/>
        <end position="186"/>
    </location>
</feature>
<gene>
    <name evidence="6" type="ORF">DESHY_110386</name>
</gene>
<accession>K8DXN2</accession>
<dbReference type="PANTHER" id="PTHR44757">
    <property type="entry name" value="DIGUANYLATE CYCLASE DGCP"/>
    <property type="match status" value="1"/>
</dbReference>